<name>A0A285UA04_9BACL</name>
<dbReference type="Gene3D" id="3.10.450.40">
    <property type="match status" value="1"/>
</dbReference>
<dbReference type="Pfam" id="PF03413">
    <property type="entry name" value="PepSY"/>
    <property type="match status" value="1"/>
</dbReference>
<dbReference type="Proteomes" id="UP000219252">
    <property type="component" value="Unassembled WGS sequence"/>
</dbReference>
<dbReference type="AlphaFoldDB" id="A0A285UA04"/>
<keyword evidence="3" id="KW-1185">Reference proteome</keyword>
<dbReference type="RefSeq" id="WP_097149192.1">
    <property type="nucleotide sequence ID" value="NZ_OBQC01000004.1"/>
</dbReference>
<evidence type="ECO:0000259" key="1">
    <source>
        <dbReference type="Pfam" id="PF03413"/>
    </source>
</evidence>
<proteinExistence type="predicted"/>
<dbReference type="InterPro" id="IPR025711">
    <property type="entry name" value="PepSY"/>
</dbReference>
<evidence type="ECO:0000313" key="2">
    <source>
        <dbReference type="EMBL" id="SOC38639.1"/>
    </source>
</evidence>
<sequence>MKKIILVPALIGVMGIGGLIAVTGNNTINAEAESVNKSYVMDDDNQVVKTTEQTSKQERLSAEAIEKKALEIVKDGIIKELEFEREGKWSYFEVEVLTKEAEYELKLDAFTGELLEKEIDFHDDEDDYYEELYDDRYDD</sequence>
<evidence type="ECO:0000313" key="3">
    <source>
        <dbReference type="Proteomes" id="UP000219252"/>
    </source>
</evidence>
<accession>A0A285UA04</accession>
<organism evidence="2 3">
    <name type="scientific">Ureibacillus acetophenoni</name>
    <dbReference type="NCBI Taxonomy" id="614649"/>
    <lineage>
        <taxon>Bacteria</taxon>
        <taxon>Bacillati</taxon>
        <taxon>Bacillota</taxon>
        <taxon>Bacilli</taxon>
        <taxon>Bacillales</taxon>
        <taxon>Caryophanaceae</taxon>
        <taxon>Ureibacillus</taxon>
    </lineage>
</organism>
<dbReference type="OrthoDB" id="2738191at2"/>
<gene>
    <name evidence="2" type="ORF">SAMN05877842_104202</name>
</gene>
<dbReference type="EMBL" id="OBQC01000004">
    <property type="protein sequence ID" value="SOC38639.1"/>
    <property type="molecule type" value="Genomic_DNA"/>
</dbReference>
<reference evidence="3" key="1">
    <citation type="submission" date="2017-08" db="EMBL/GenBank/DDBJ databases">
        <authorList>
            <person name="Varghese N."/>
            <person name="Submissions S."/>
        </authorList>
    </citation>
    <scope>NUCLEOTIDE SEQUENCE [LARGE SCALE GENOMIC DNA]</scope>
    <source>
        <strain evidence="3">JC23</strain>
    </source>
</reference>
<protein>
    <submittedName>
        <fullName evidence="2">Peptidase YpeB-like protein</fullName>
    </submittedName>
</protein>
<feature type="domain" description="PepSY" evidence="1">
    <location>
        <begin position="59"/>
        <end position="118"/>
    </location>
</feature>